<accession>A0A3B5XW04</accession>
<name>A0A3B5XW04_WHEAT</name>
<evidence type="ECO:0000313" key="2">
    <source>
        <dbReference type="Proteomes" id="UP000019116"/>
    </source>
</evidence>
<organism evidence="1">
    <name type="scientific">Triticum aestivum</name>
    <name type="common">Wheat</name>
    <dbReference type="NCBI Taxonomy" id="4565"/>
    <lineage>
        <taxon>Eukaryota</taxon>
        <taxon>Viridiplantae</taxon>
        <taxon>Streptophyta</taxon>
        <taxon>Embryophyta</taxon>
        <taxon>Tracheophyta</taxon>
        <taxon>Spermatophyta</taxon>
        <taxon>Magnoliopsida</taxon>
        <taxon>Liliopsida</taxon>
        <taxon>Poales</taxon>
        <taxon>Poaceae</taxon>
        <taxon>BOP clade</taxon>
        <taxon>Pooideae</taxon>
        <taxon>Triticodae</taxon>
        <taxon>Triticeae</taxon>
        <taxon>Triticinae</taxon>
        <taxon>Triticum</taxon>
    </lineage>
</organism>
<keyword evidence="2" id="KW-1185">Reference proteome</keyword>
<reference evidence="1" key="1">
    <citation type="submission" date="2018-08" db="EMBL/GenBank/DDBJ databases">
        <authorList>
            <person name="Rossello M."/>
        </authorList>
    </citation>
    <scope>NUCLEOTIDE SEQUENCE [LARGE SCALE GENOMIC DNA]</scope>
    <source>
        <strain evidence="1">cv. Chinese Spring</strain>
    </source>
</reference>
<dbReference type="Proteomes" id="UP000019116">
    <property type="component" value="Chromosome 1A"/>
</dbReference>
<dbReference type="OrthoDB" id="695275at2759"/>
<dbReference type="SMR" id="A0A3B5XW04"/>
<dbReference type="AlphaFoldDB" id="A0A3B5XW04"/>
<sequence length="369" mass="40943">MSNLVVFRHGSVNCGSFWLNTLQMEMTTPSYLSNDIEIEHAKAGHHQTRREEVEDAAAGGGLLLLPRQLQELVISGCRELRLLSDSLVKDSTHGGGLQSLCSLQSLRIYDCPRFLSSYSSSAASCFPFPTSLQQLMLEGVESMETLAPLSNLISLTALFVRNCGDLRGEGLWPLVAQGRLTGLLVTETPQFFTGSEPSRPHDQEIPFSSSKLQHLWTDDLAGVLTAPICTLLSSSLTKLILYANKEVERFTEKQEEALHLLNSLQELNFWKCWKLQRLPAGLTKLASLKILHIWGCPAIQLLSKDGLPSSLQELEIRDCPAIKSLPKDGLPSSLRKLQVSNGISKELKKQCRKLKGTIPIIIDYNNDDY</sequence>
<dbReference type="PANTHER" id="PTHR34630:SF100">
    <property type="entry name" value="OS02G0118900 PROTEIN"/>
    <property type="match status" value="1"/>
</dbReference>
<dbReference type="SUPFAM" id="SSF52058">
    <property type="entry name" value="L domain-like"/>
    <property type="match status" value="1"/>
</dbReference>
<protein>
    <submittedName>
        <fullName evidence="1">Uncharacterized protein</fullName>
    </submittedName>
</protein>
<evidence type="ECO:0000313" key="1">
    <source>
        <dbReference type="EnsemblPlants" id="TraesCS1A02G101200.1"/>
    </source>
</evidence>
<dbReference type="EnsemblPlants" id="TraesCS1A02G101200.1">
    <property type="protein sequence ID" value="TraesCS1A02G101200.1"/>
    <property type="gene ID" value="TraesCS1A02G101200"/>
</dbReference>
<proteinExistence type="predicted"/>
<dbReference type="Gene3D" id="3.80.10.10">
    <property type="entry name" value="Ribonuclease Inhibitor"/>
    <property type="match status" value="2"/>
</dbReference>
<dbReference type="InterPro" id="IPR032675">
    <property type="entry name" value="LRR_dom_sf"/>
</dbReference>
<reference evidence="1" key="2">
    <citation type="submission" date="2018-10" db="UniProtKB">
        <authorList>
            <consortium name="EnsemblPlants"/>
        </authorList>
    </citation>
    <scope>IDENTIFICATION</scope>
</reference>
<dbReference type="Gramene" id="TraesCS1A02G101200.1">
    <property type="protein sequence ID" value="TraesCS1A02G101200.1"/>
    <property type="gene ID" value="TraesCS1A02G101200"/>
</dbReference>
<dbReference type="PANTHER" id="PTHR34630">
    <property type="entry name" value="OS11G0677101 PROTEIN"/>
    <property type="match status" value="1"/>
</dbReference>
<dbReference type="OMA" id="FVESDSH"/>